<evidence type="ECO:0000259" key="2">
    <source>
        <dbReference type="Pfam" id="PF01243"/>
    </source>
</evidence>
<dbReference type="PANTHER" id="PTHR35176:SF4">
    <property type="entry name" value="PYRIDOXAMINE 5'-PHOSPHATE OXIDASE-RELATED FMN-BINDING"/>
    <property type="match status" value="1"/>
</dbReference>
<dbReference type="EMBL" id="JACGWT010000003">
    <property type="protein sequence ID" value="MBA8794421.1"/>
    <property type="molecule type" value="Genomic_DNA"/>
</dbReference>
<organism evidence="3 4">
    <name type="scientific">Microlunatus kandeliicorticis</name>
    <dbReference type="NCBI Taxonomy" id="1759536"/>
    <lineage>
        <taxon>Bacteria</taxon>
        <taxon>Bacillati</taxon>
        <taxon>Actinomycetota</taxon>
        <taxon>Actinomycetes</taxon>
        <taxon>Propionibacteriales</taxon>
        <taxon>Propionibacteriaceae</taxon>
        <taxon>Microlunatus</taxon>
    </lineage>
</organism>
<accession>A0A7W3ISH8</accession>
<reference evidence="3 4" key="1">
    <citation type="submission" date="2020-07" db="EMBL/GenBank/DDBJ databases">
        <title>Sequencing the genomes of 1000 actinobacteria strains.</title>
        <authorList>
            <person name="Klenk H.-P."/>
        </authorList>
    </citation>
    <scope>NUCLEOTIDE SEQUENCE [LARGE SCALE GENOMIC DNA]</scope>
    <source>
        <strain evidence="3 4">DSM 100723</strain>
    </source>
</reference>
<dbReference type="AlphaFoldDB" id="A0A7W3ISH8"/>
<proteinExistence type="predicted"/>
<protein>
    <submittedName>
        <fullName evidence="3">PPOX class probable F420-dependent enzyme</fullName>
    </submittedName>
</protein>
<dbReference type="InterPro" id="IPR011576">
    <property type="entry name" value="Pyridox_Oxase_N"/>
</dbReference>
<name>A0A7W3ISH8_9ACTN</name>
<dbReference type="Proteomes" id="UP000523079">
    <property type="component" value="Unassembled WGS sequence"/>
</dbReference>
<gene>
    <name evidence="3" type="ORF">FHX74_002040</name>
</gene>
<dbReference type="SUPFAM" id="SSF50475">
    <property type="entry name" value="FMN-binding split barrel"/>
    <property type="match status" value="1"/>
</dbReference>
<dbReference type="PANTHER" id="PTHR35176">
    <property type="entry name" value="HEME OXYGENASE HI_0854-RELATED"/>
    <property type="match status" value="1"/>
</dbReference>
<sequence>MPTRWADADCVWVAVNRADGPPHVTPVWFVEHDESVWFTTPAATTKAKLLRADARVSLAVEGSAGSDGAVAEGTASLLSPADRPAVIAAFAAKYHGWDASDPHPWGERLLVRVDVTRWLLGP</sequence>
<dbReference type="InterPro" id="IPR052019">
    <property type="entry name" value="F420H2_bilvrd_red/Heme_oxyg"/>
</dbReference>
<keyword evidence="4" id="KW-1185">Reference proteome</keyword>
<comment type="caution">
    <text evidence="3">The sequence shown here is derived from an EMBL/GenBank/DDBJ whole genome shotgun (WGS) entry which is preliminary data.</text>
</comment>
<evidence type="ECO:0000256" key="1">
    <source>
        <dbReference type="ARBA" id="ARBA00023002"/>
    </source>
</evidence>
<dbReference type="GO" id="GO:0016627">
    <property type="term" value="F:oxidoreductase activity, acting on the CH-CH group of donors"/>
    <property type="evidence" value="ECO:0007669"/>
    <property type="project" value="TreeGrafter"/>
</dbReference>
<dbReference type="GO" id="GO:0070967">
    <property type="term" value="F:coenzyme F420 binding"/>
    <property type="evidence" value="ECO:0007669"/>
    <property type="project" value="TreeGrafter"/>
</dbReference>
<dbReference type="RefSeq" id="WP_182560001.1">
    <property type="nucleotide sequence ID" value="NZ_JACGWT010000003.1"/>
</dbReference>
<feature type="domain" description="Pyridoxamine 5'-phosphate oxidase N-terminal" evidence="2">
    <location>
        <begin position="7"/>
        <end position="118"/>
    </location>
</feature>
<dbReference type="Gene3D" id="2.30.110.10">
    <property type="entry name" value="Electron Transport, Fmn-binding Protein, Chain A"/>
    <property type="match status" value="1"/>
</dbReference>
<dbReference type="Pfam" id="PF01243">
    <property type="entry name" value="PNPOx_N"/>
    <property type="match status" value="1"/>
</dbReference>
<evidence type="ECO:0000313" key="3">
    <source>
        <dbReference type="EMBL" id="MBA8794421.1"/>
    </source>
</evidence>
<evidence type="ECO:0000313" key="4">
    <source>
        <dbReference type="Proteomes" id="UP000523079"/>
    </source>
</evidence>
<keyword evidence="1" id="KW-0560">Oxidoreductase</keyword>
<dbReference type="InterPro" id="IPR012349">
    <property type="entry name" value="Split_barrel_FMN-bd"/>
</dbReference>
<dbReference type="GO" id="GO:0005829">
    <property type="term" value="C:cytosol"/>
    <property type="evidence" value="ECO:0007669"/>
    <property type="project" value="TreeGrafter"/>
</dbReference>